<dbReference type="InterPro" id="IPR050227">
    <property type="entry name" value="Rab"/>
</dbReference>
<dbReference type="SUPFAM" id="SSF52540">
    <property type="entry name" value="P-loop containing nucleoside triphosphate hydrolases"/>
    <property type="match status" value="1"/>
</dbReference>
<keyword evidence="2" id="KW-0342">GTP-binding</keyword>
<dbReference type="Proteomes" id="UP000816034">
    <property type="component" value="Unassembled WGS sequence"/>
</dbReference>
<comment type="caution">
    <text evidence="4">The sequence shown here is derived from an EMBL/GenBank/DDBJ whole genome shotgun (WGS) entry which is preliminary data.</text>
</comment>
<evidence type="ECO:0000259" key="3">
    <source>
        <dbReference type="PROSITE" id="PS50181"/>
    </source>
</evidence>
<dbReference type="InterPro" id="IPR001810">
    <property type="entry name" value="F-box_dom"/>
</dbReference>
<dbReference type="Gene3D" id="1.20.1280.50">
    <property type="match status" value="1"/>
</dbReference>
<keyword evidence="1" id="KW-0547">Nucleotide-binding</keyword>
<protein>
    <recommendedName>
        <fullName evidence="3">F-box domain-containing protein</fullName>
    </recommendedName>
</protein>
<dbReference type="InterPro" id="IPR027417">
    <property type="entry name" value="P-loop_NTPase"/>
</dbReference>
<dbReference type="GO" id="GO:0003924">
    <property type="term" value="F:GTPase activity"/>
    <property type="evidence" value="ECO:0007669"/>
    <property type="project" value="InterPro"/>
</dbReference>
<dbReference type="PANTHER" id="PTHR47977">
    <property type="entry name" value="RAS-RELATED PROTEIN RAB"/>
    <property type="match status" value="1"/>
</dbReference>
<dbReference type="GO" id="GO:0005525">
    <property type="term" value="F:GTP binding"/>
    <property type="evidence" value="ECO:0007669"/>
    <property type="project" value="UniProtKB-KW"/>
</dbReference>
<dbReference type="Gene3D" id="3.40.50.300">
    <property type="entry name" value="P-loop containing nucleotide triphosphate hydrolases"/>
    <property type="match status" value="1"/>
</dbReference>
<evidence type="ECO:0000256" key="2">
    <source>
        <dbReference type="ARBA" id="ARBA00023134"/>
    </source>
</evidence>
<evidence type="ECO:0000256" key="1">
    <source>
        <dbReference type="ARBA" id="ARBA00022741"/>
    </source>
</evidence>
<dbReference type="InterPro" id="IPR001806">
    <property type="entry name" value="Small_GTPase"/>
</dbReference>
<dbReference type="PROSITE" id="PS50181">
    <property type="entry name" value="FBOX"/>
    <property type="match status" value="1"/>
</dbReference>
<evidence type="ECO:0000313" key="4">
    <source>
        <dbReference type="EMBL" id="KAG2386055.1"/>
    </source>
</evidence>
<evidence type="ECO:0000313" key="5">
    <source>
        <dbReference type="Proteomes" id="UP000816034"/>
    </source>
</evidence>
<sequence>MHERFLCATSDESFSEFNEIQQHTELCDIRDSENIFQKVPDEIIGMIIGYLNSVELIFSVSKICKHWRDEIVFPVVKEQYKTVVAGIYGHQIEFEVTSMMDFYTKKQGQRFVKHMLRKRVLEHAIQLQQVIHYSNHDNKDDRVVECNPSWLDTELSILKQYFSNFSDVKEEGILFNSIKKRSVSSYDTSTSTNNGGIFRGAWDYISSLFGVNNSTSMVQSRATYEDPNEISKPQSKTNDFLFKSLLDGTLRAGKTSFLQASLYDTPSNLTDPCLSIGIQFGLRTFMLGDSCKIKLQMWDQYGPERYQLSTQGYYYRNSSVIYFLIDLTDQNEWLEQKAGHICERAHPEAEIIVVGTKSDLHDKRQMLRRDLEKFAFGTFNGALYLEITNTKIEEPQTVVLYSVLLRYLLSSHNSSCHFIEEI</sequence>
<accession>A0AA88GSI6</accession>
<keyword evidence="5" id="KW-1185">Reference proteome</keyword>
<organism evidence="4 5">
    <name type="scientific">Naegleria lovaniensis</name>
    <name type="common">Amoeba</name>
    <dbReference type="NCBI Taxonomy" id="51637"/>
    <lineage>
        <taxon>Eukaryota</taxon>
        <taxon>Discoba</taxon>
        <taxon>Heterolobosea</taxon>
        <taxon>Tetramitia</taxon>
        <taxon>Eutetramitia</taxon>
        <taxon>Vahlkampfiidae</taxon>
        <taxon>Naegleria</taxon>
    </lineage>
</organism>
<gene>
    <name evidence="4" type="ORF">C9374_003204</name>
</gene>
<dbReference type="GeneID" id="68095659"/>
<proteinExistence type="predicted"/>
<dbReference type="PRINTS" id="PR00449">
    <property type="entry name" value="RASTRNSFRMNG"/>
</dbReference>
<dbReference type="Pfam" id="PF00071">
    <property type="entry name" value="Ras"/>
    <property type="match status" value="1"/>
</dbReference>
<feature type="domain" description="F-box" evidence="3">
    <location>
        <begin position="33"/>
        <end position="83"/>
    </location>
</feature>
<dbReference type="RefSeq" id="XP_044550048.1">
    <property type="nucleotide sequence ID" value="XM_044692707.1"/>
</dbReference>
<dbReference type="AlphaFoldDB" id="A0AA88GSI6"/>
<reference evidence="4 5" key="1">
    <citation type="journal article" date="2018" name="BMC Genomics">
        <title>The genome of Naegleria lovaniensis, the basis for a comparative approach to unravel pathogenicity factors of the human pathogenic amoeba N. fowleri.</title>
        <authorList>
            <person name="Liechti N."/>
            <person name="Schurch N."/>
            <person name="Bruggmann R."/>
            <person name="Wittwer M."/>
        </authorList>
    </citation>
    <scope>NUCLEOTIDE SEQUENCE [LARGE SCALE GENOMIC DNA]</scope>
    <source>
        <strain evidence="4 5">ATCC 30569</strain>
    </source>
</reference>
<dbReference type="EMBL" id="PYSW02000017">
    <property type="protein sequence ID" value="KAG2386055.1"/>
    <property type="molecule type" value="Genomic_DNA"/>
</dbReference>
<dbReference type="SMART" id="SM00175">
    <property type="entry name" value="RAB"/>
    <property type="match status" value="1"/>
</dbReference>
<name>A0AA88GSI6_NAELO</name>
<dbReference type="PROSITE" id="PS51419">
    <property type="entry name" value="RAB"/>
    <property type="match status" value="1"/>
</dbReference>